<comment type="subcellular location">
    <subcellularLocation>
        <location evidence="1">Nucleus</location>
    </subcellularLocation>
</comment>
<feature type="compositionally biased region" description="Polar residues" evidence="6">
    <location>
        <begin position="201"/>
        <end position="214"/>
    </location>
</feature>
<evidence type="ECO:0000256" key="1">
    <source>
        <dbReference type="ARBA" id="ARBA00004123"/>
    </source>
</evidence>
<feature type="compositionally biased region" description="Polar residues" evidence="6">
    <location>
        <begin position="115"/>
        <end position="134"/>
    </location>
</feature>
<dbReference type="Pfam" id="PF04500">
    <property type="entry name" value="FLYWCH"/>
    <property type="match status" value="1"/>
</dbReference>
<dbReference type="InterPro" id="IPR011333">
    <property type="entry name" value="SKP1/BTB/POZ_sf"/>
</dbReference>
<feature type="compositionally biased region" description="Pro residues" evidence="6">
    <location>
        <begin position="264"/>
        <end position="281"/>
    </location>
</feature>
<evidence type="ECO:0000256" key="4">
    <source>
        <dbReference type="ARBA" id="ARBA00022833"/>
    </source>
</evidence>
<dbReference type="SMART" id="SM00225">
    <property type="entry name" value="BTB"/>
    <property type="match status" value="1"/>
</dbReference>
<reference evidence="8" key="1">
    <citation type="submission" date="2022-01" db="EMBL/GenBank/DDBJ databases">
        <authorList>
            <person name="King R."/>
        </authorList>
    </citation>
    <scope>NUCLEOTIDE SEQUENCE</scope>
</reference>
<dbReference type="PROSITE" id="PS50097">
    <property type="entry name" value="BTB"/>
    <property type="match status" value="1"/>
</dbReference>
<dbReference type="AlphaFoldDB" id="A0A9N9TJF9"/>
<proteinExistence type="predicted"/>
<dbReference type="PANTHER" id="PTHR23110">
    <property type="entry name" value="BTB DOMAIN TRANSCRIPTION FACTOR"/>
    <property type="match status" value="1"/>
</dbReference>
<feature type="region of interest" description="Disordered" evidence="6">
    <location>
        <begin position="256"/>
        <end position="289"/>
    </location>
</feature>
<dbReference type="Gene3D" id="3.30.710.10">
    <property type="entry name" value="Potassium Channel Kv1.1, Chain A"/>
    <property type="match status" value="1"/>
</dbReference>
<keyword evidence="5" id="KW-0539">Nucleus</keyword>
<evidence type="ECO:0000313" key="9">
    <source>
        <dbReference type="Proteomes" id="UP001153712"/>
    </source>
</evidence>
<dbReference type="Pfam" id="PF00651">
    <property type="entry name" value="BTB"/>
    <property type="match status" value="1"/>
</dbReference>
<keyword evidence="9" id="KW-1185">Reference proteome</keyword>
<evidence type="ECO:0000256" key="3">
    <source>
        <dbReference type="ARBA" id="ARBA00022771"/>
    </source>
</evidence>
<keyword evidence="4" id="KW-0862">Zinc</keyword>
<sequence>MEGEQFSLCWNNFHTNLSSGFHSLFKDEDLVDVTLAAEGKFLKAHKTVLSVCSPFFKDLFRVNPCKHPIVILPDVNYNALCGLLHFMYQGEVSVSQEEIPTFMRVAEMLKVKGLTDNSNSPTPSETNGYTNSSRGPFGCPDQRQNIMKRPRPVKKIIRPTQPLRPIESPKPDKSPQPHHQQSPSPSALSQPPPNKKPLVENDQQPIQSSVSSAQANQINLQMPLLKPKVEPLEQHDEDNTSHSGGDTNVELRNMLENSQEEPSPSHPFPSWPPFDVQPPPSQDSSSPGLMLLKSGRGQLVLIHNGHIYTLCDKKDICTLWVCVKKKTLSCPGCLTTLNGPILLSYTAHNHPQMHDVIQKLQVPSCRISPELKLQRNPFLCFGCLFTTTKHWNICRI</sequence>
<evidence type="ECO:0000256" key="2">
    <source>
        <dbReference type="ARBA" id="ARBA00022723"/>
    </source>
</evidence>
<name>A0A9N9TJF9_PHYSR</name>
<dbReference type="PANTHER" id="PTHR23110:SF99">
    <property type="entry name" value="BROAD-COMPLEX CORE PROTEIN ISOFORM 6"/>
    <property type="match status" value="1"/>
</dbReference>
<dbReference type="Gene3D" id="2.20.25.240">
    <property type="match status" value="1"/>
</dbReference>
<dbReference type="CDD" id="cd18315">
    <property type="entry name" value="BTB_POZ_BAB-like"/>
    <property type="match status" value="1"/>
</dbReference>
<evidence type="ECO:0000313" key="8">
    <source>
        <dbReference type="EMBL" id="CAG9856604.1"/>
    </source>
</evidence>
<dbReference type="FunFam" id="3.30.710.10:FF:000036">
    <property type="entry name" value="Mod(Mdg4), isoform H"/>
    <property type="match status" value="1"/>
</dbReference>
<evidence type="ECO:0000256" key="5">
    <source>
        <dbReference type="ARBA" id="ARBA00023242"/>
    </source>
</evidence>
<evidence type="ECO:0000259" key="7">
    <source>
        <dbReference type="PROSITE" id="PS50097"/>
    </source>
</evidence>
<dbReference type="InterPro" id="IPR051095">
    <property type="entry name" value="Dros_DevTransReg"/>
</dbReference>
<keyword evidence="3" id="KW-0863">Zinc-finger</keyword>
<gene>
    <name evidence="8" type="ORF">PHYEVI_LOCUS3024</name>
</gene>
<feature type="domain" description="BTB" evidence="7">
    <location>
        <begin position="31"/>
        <end position="96"/>
    </location>
</feature>
<feature type="region of interest" description="Disordered" evidence="6">
    <location>
        <begin position="114"/>
        <end position="214"/>
    </location>
</feature>
<dbReference type="OrthoDB" id="2311693at2759"/>
<feature type="compositionally biased region" description="Low complexity" evidence="6">
    <location>
        <begin position="177"/>
        <end position="189"/>
    </location>
</feature>
<accession>A0A9N9TJF9</accession>
<protein>
    <recommendedName>
        <fullName evidence="7">BTB domain-containing protein</fullName>
    </recommendedName>
</protein>
<organism evidence="8 9">
    <name type="scientific">Phyllotreta striolata</name>
    <name type="common">Striped flea beetle</name>
    <name type="synonym">Crioceris striolata</name>
    <dbReference type="NCBI Taxonomy" id="444603"/>
    <lineage>
        <taxon>Eukaryota</taxon>
        <taxon>Metazoa</taxon>
        <taxon>Ecdysozoa</taxon>
        <taxon>Arthropoda</taxon>
        <taxon>Hexapoda</taxon>
        <taxon>Insecta</taxon>
        <taxon>Pterygota</taxon>
        <taxon>Neoptera</taxon>
        <taxon>Endopterygota</taxon>
        <taxon>Coleoptera</taxon>
        <taxon>Polyphaga</taxon>
        <taxon>Cucujiformia</taxon>
        <taxon>Chrysomeloidea</taxon>
        <taxon>Chrysomelidae</taxon>
        <taxon>Galerucinae</taxon>
        <taxon>Alticini</taxon>
        <taxon>Phyllotreta</taxon>
    </lineage>
</organism>
<keyword evidence="2" id="KW-0479">Metal-binding</keyword>
<dbReference type="GO" id="GO:0006357">
    <property type="term" value="P:regulation of transcription by RNA polymerase II"/>
    <property type="evidence" value="ECO:0007669"/>
    <property type="project" value="TreeGrafter"/>
</dbReference>
<dbReference type="EMBL" id="OU900105">
    <property type="protein sequence ID" value="CAG9856604.1"/>
    <property type="molecule type" value="Genomic_DNA"/>
</dbReference>
<dbReference type="GO" id="GO:0005634">
    <property type="term" value="C:nucleus"/>
    <property type="evidence" value="ECO:0007669"/>
    <property type="project" value="UniProtKB-SubCell"/>
</dbReference>
<dbReference type="InterPro" id="IPR000210">
    <property type="entry name" value="BTB/POZ_dom"/>
</dbReference>
<feature type="compositionally biased region" description="Basic residues" evidence="6">
    <location>
        <begin position="146"/>
        <end position="157"/>
    </location>
</feature>
<dbReference type="Proteomes" id="UP001153712">
    <property type="component" value="Chromosome 12"/>
</dbReference>
<dbReference type="SUPFAM" id="SSF54695">
    <property type="entry name" value="POZ domain"/>
    <property type="match status" value="1"/>
</dbReference>
<dbReference type="GO" id="GO:0008270">
    <property type="term" value="F:zinc ion binding"/>
    <property type="evidence" value="ECO:0007669"/>
    <property type="project" value="UniProtKB-KW"/>
</dbReference>
<evidence type="ECO:0000256" key="6">
    <source>
        <dbReference type="SAM" id="MobiDB-lite"/>
    </source>
</evidence>
<dbReference type="InterPro" id="IPR007588">
    <property type="entry name" value="Znf_FLYWCH"/>
</dbReference>